<dbReference type="Proteomes" id="UP001324115">
    <property type="component" value="Unassembled WGS sequence"/>
</dbReference>
<keyword evidence="2" id="KW-1185">Reference proteome</keyword>
<accession>A0AAN7FMR9</accession>
<gene>
    <name evidence="1" type="ORF">RGQ29_017859</name>
</gene>
<organism evidence="1 2">
    <name type="scientific">Quercus rubra</name>
    <name type="common">Northern red oak</name>
    <name type="synonym">Quercus borealis</name>
    <dbReference type="NCBI Taxonomy" id="3512"/>
    <lineage>
        <taxon>Eukaryota</taxon>
        <taxon>Viridiplantae</taxon>
        <taxon>Streptophyta</taxon>
        <taxon>Embryophyta</taxon>
        <taxon>Tracheophyta</taxon>
        <taxon>Spermatophyta</taxon>
        <taxon>Magnoliopsida</taxon>
        <taxon>eudicotyledons</taxon>
        <taxon>Gunneridae</taxon>
        <taxon>Pentapetalae</taxon>
        <taxon>rosids</taxon>
        <taxon>fabids</taxon>
        <taxon>Fagales</taxon>
        <taxon>Fagaceae</taxon>
        <taxon>Quercus</taxon>
    </lineage>
</organism>
<dbReference type="AlphaFoldDB" id="A0AAN7FMR9"/>
<dbReference type="EMBL" id="JAXUIC010000004">
    <property type="protein sequence ID" value="KAK4593956.1"/>
    <property type="molecule type" value="Genomic_DNA"/>
</dbReference>
<sequence length="247" mass="28745">MARQFKALVESSFPPGGMARGKSPFRFENMWMKTDGFVDRVDSWWNRHSFSGTPSFLFAKKLKEDIIQWNRQEFGNVGRRKKELLGALEVLDAKEGVLGLTETERVERNEARSQVEQLLSLEEISWSQKSRMLCIKEGDNNTKFFHMMANSHRRSNHLSFLEVDGVIYEDGAKVAAQVVQYYKTLYQESEEWRPFVKGLEFDQIGESERGWLERRFEKDEILSVVRDMEGDKAPGPDGFSISFFHHC</sequence>
<name>A0AAN7FMR9_QUERU</name>
<reference evidence="1 2" key="1">
    <citation type="journal article" date="2023" name="G3 (Bethesda)">
        <title>A haplotype-resolved chromosome-scale genome for Quercus rubra L. provides insights into the genetics of adaptive traits for red oak species.</title>
        <authorList>
            <person name="Kapoor B."/>
            <person name="Jenkins J."/>
            <person name="Schmutz J."/>
            <person name="Zhebentyayeva T."/>
            <person name="Kuelheim C."/>
            <person name="Coggeshall M."/>
            <person name="Heim C."/>
            <person name="Lasky J.R."/>
            <person name="Leites L."/>
            <person name="Islam-Faridi N."/>
            <person name="Romero-Severson J."/>
            <person name="DeLeo V.L."/>
            <person name="Lucas S.M."/>
            <person name="Lazic D."/>
            <person name="Gailing O."/>
            <person name="Carlson J."/>
            <person name="Staton M."/>
        </authorList>
    </citation>
    <scope>NUCLEOTIDE SEQUENCE [LARGE SCALE GENOMIC DNA]</scope>
    <source>
        <strain evidence="1">Pseudo-F2</strain>
    </source>
</reference>
<comment type="caution">
    <text evidence="1">The sequence shown here is derived from an EMBL/GenBank/DDBJ whole genome shotgun (WGS) entry which is preliminary data.</text>
</comment>
<evidence type="ECO:0000313" key="1">
    <source>
        <dbReference type="EMBL" id="KAK4593956.1"/>
    </source>
</evidence>
<protein>
    <submittedName>
        <fullName evidence="1">Uncharacterized protein</fullName>
    </submittedName>
</protein>
<evidence type="ECO:0000313" key="2">
    <source>
        <dbReference type="Proteomes" id="UP001324115"/>
    </source>
</evidence>
<proteinExistence type="predicted"/>